<keyword evidence="2" id="KW-1185">Reference proteome</keyword>
<proteinExistence type="predicted"/>
<dbReference type="Proteomes" id="UP000250235">
    <property type="component" value="Unassembled WGS sequence"/>
</dbReference>
<name>A0A2Z7B3U7_9LAMI</name>
<sequence>MPLIVTSESEDRAACVRPRPALLSSGGSPRTRSKIGEFPEDKVMAGRIQHRYVFPYLKNPVMIRLSISERRDPEDRGEYLARDTRCMRIFVKIWAPPPPSPYISTRNQGEAIPILQHPTPDDPTLEIPTWW</sequence>
<evidence type="ECO:0000313" key="2">
    <source>
        <dbReference type="Proteomes" id="UP000250235"/>
    </source>
</evidence>
<dbReference type="EMBL" id="KV011281">
    <property type="protein sequence ID" value="KZV26359.1"/>
    <property type="molecule type" value="Genomic_DNA"/>
</dbReference>
<accession>A0A2Z7B3U7</accession>
<dbReference type="AlphaFoldDB" id="A0A2Z7B3U7"/>
<evidence type="ECO:0000313" key="1">
    <source>
        <dbReference type="EMBL" id="KZV26359.1"/>
    </source>
</evidence>
<organism evidence="1 2">
    <name type="scientific">Dorcoceras hygrometricum</name>
    <dbReference type="NCBI Taxonomy" id="472368"/>
    <lineage>
        <taxon>Eukaryota</taxon>
        <taxon>Viridiplantae</taxon>
        <taxon>Streptophyta</taxon>
        <taxon>Embryophyta</taxon>
        <taxon>Tracheophyta</taxon>
        <taxon>Spermatophyta</taxon>
        <taxon>Magnoliopsida</taxon>
        <taxon>eudicotyledons</taxon>
        <taxon>Gunneridae</taxon>
        <taxon>Pentapetalae</taxon>
        <taxon>asterids</taxon>
        <taxon>lamiids</taxon>
        <taxon>Lamiales</taxon>
        <taxon>Gesneriaceae</taxon>
        <taxon>Didymocarpoideae</taxon>
        <taxon>Trichosporeae</taxon>
        <taxon>Loxocarpinae</taxon>
        <taxon>Dorcoceras</taxon>
    </lineage>
</organism>
<gene>
    <name evidence="1" type="ORF">F511_38371</name>
</gene>
<reference evidence="1 2" key="1">
    <citation type="journal article" date="2015" name="Proc. Natl. Acad. Sci. U.S.A.">
        <title>The resurrection genome of Boea hygrometrica: A blueprint for survival of dehydration.</title>
        <authorList>
            <person name="Xiao L."/>
            <person name="Yang G."/>
            <person name="Zhang L."/>
            <person name="Yang X."/>
            <person name="Zhao S."/>
            <person name="Ji Z."/>
            <person name="Zhou Q."/>
            <person name="Hu M."/>
            <person name="Wang Y."/>
            <person name="Chen M."/>
            <person name="Xu Y."/>
            <person name="Jin H."/>
            <person name="Xiao X."/>
            <person name="Hu G."/>
            <person name="Bao F."/>
            <person name="Hu Y."/>
            <person name="Wan P."/>
            <person name="Li L."/>
            <person name="Deng X."/>
            <person name="Kuang T."/>
            <person name="Xiang C."/>
            <person name="Zhu J.K."/>
            <person name="Oliver M.J."/>
            <person name="He Y."/>
        </authorList>
    </citation>
    <scope>NUCLEOTIDE SEQUENCE [LARGE SCALE GENOMIC DNA]</scope>
    <source>
        <strain evidence="2">cv. XS01</strain>
    </source>
</reference>
<protein>
    <submittedName>
        <fullName evidence="1">Uncharacterized protein</fullName>
    </submittedName>
</protein>